<proteinExistence type="predicted"/>
<dbReference type="AlphaFoldDB" id="A0A2V4E2Z0"/>
<name>A0A2V4E2Z0_9GAMM</name>
<evidence type="ECO:0000256" key="1">
    <source>
        <dbReference type="SAM" id="Phobius"/>
    </source>
</evidence>
<organism evidence="2 3">
    <name type="scientific">Gilliamella apicola</name>
    <dbReference type="NCBI Taxonomy" id="1196095"/>
    <lineage>
        <taxon>Bacteria</taxon>
        <taxon>Pseudomonadati</taxon>
        <taxon>Pseudomonadota</taxon>
        <taxon>Gammaproteobacteria</taxon>
        <taxon>Orbales</taxon>
        <taxon>Orbaceae</taxon>
        <taxon>Gilliamella</taxon>
    </lineage>
</organism>
<keyword evidence="1" id="KW-0472">Membrane</keyword>
<evidence type="ECO:0000313" key="2">
    <source>
        <dbReference type="EMBL" id="PXZ04694.1"/>
    </source>
</evidence>
<protein>
    <submittedName>
        <fullName evidence="2">Uncharacterized protein</fullName>
    </submittedName>
</protein>
<dbReference type="Proteomes" id="UP000247483">
    <property type="component" value="Unassembled WGS sequence"/>
</dbReference>
<accession>A0A2V4E2Z0</accession>
<dbReference type="EMBL" id="QGLP01000005">
    <property type="protein sequence ID" value="PXZ04694.1"/>
    <property type="molecule type" value="Genomic_DNA"/>
</dbReference>
<keyword evidence="1" id="KW-0812">Transmembrane</keyword>
<evidence type="ECO:0000313" key="3">
    <source>
        <dbReference type="Proteomes" id="UP000247483"/>
    </source>
</evidence>
<gene>
    <name evidence="2" type="ORF">DKK79_10130</name>
</gene>
<sequence>MVFWGNVVPPDKVILSKLLVLCAWICSIIKDSIMMLDHELNLMRKFCKVKAETLITKVRGI</sequence>
<feature type="transmembrane region" description="Helical" evidence="1">
    <location>
        <begin position="14"/>
        <end position="36"/>
    </location>
</feature>
<keyword evidence="1" id="KW-1133">Transmembrane helix</keyword>
<reference evidence="2 3" key="1">
    <citation type="submission" date="2018-05" db="EMBL/GenBank/DDBJ databases">
        <title>Reference genomes for bee gut microbiota database.</title>
        <authorList>
            <person name="Ellegaard K.M."/>
        </authorList>
    </citation>
    <scope>NUCLEOTIDE SEQUENCE [LARGE SCALE GENOMIC DNA]</scope>
    <source>
        <strain evidence="2 3">ESL0177</strain>
    </source>
</reference>
<comment type="caution">
    <text evidence="2">The sequence shown here is derived from an EMBL/GenBank/DDBJ whole genome shotgun (WGS) entry which is preliminary data.</text>
</comment>